<reference evidence="1 2" key="1">
    <citation type="submission" date="2020-08" db="EMBL/GenBank/DDBJ databases">
        <title>Functional genomics of gut bacteria from endangered species of beetles.</title>
        <authorList>
            <person name="Carlos-Shanley C."/>
        </authorList>
    </citation>
    <scope>NUCLEOTIDE SEQUENCE [LARGE SCALE GENOMIC DNA]</scope>
    <source>
        <strain evidence="1 2">S00151</strain>
    </source>
</reference>
<evidence type="ECO:0000313" key="1">
    <source>
        <dbReference type="EMBL" id="MBB4806649.1"/>
    </source>
</evidence>
<dbReference type="InterPro" id="IPR026341">
    <property type="entry name" value="T9SS_type_B"/>
</dbReference>
<name>A0A840KB53_9FLAO</name>
<accession>A0A840KB53</accession>
<dbReference type="Gene3D" id="2.60.120.380">
    <property type="match status" value="1"/>
</dbReference>
<dbReference type="NCBIfam" id="TIGR04131">
    <property type="entry name" value="Bac_Flav_CTERM"/>
    <property type="match status" value="1"/>
</dbReference>
<gene>
    <name evidence="1" type="ORF">HNP38_001945</name>
</gene>
<organism evidence="1 2">
    <name type="scientific">Chryseobacterium defluvii</name>
    <dbReference type="NCBI Taxonomy" id="160396"/>
    <lineage>
        <taxon>Bacteria</taxon>
        <taxon>Pseudomonadati</taxon>
        <taxon>Bacteroidota</taxon>
        <taxon>Flavobacteriia</taxon>
        <taxon>Flavobacteriales</taxon>
        <taxon>Weeksellaceae</taxon>
        <taxon>Chryseobacterium group</taxon>
        <taxon>Chryseobacterium</taxon>
    </lineage>
</organism>
<dbReference type="Pfam" id="PF13585">
    <property type="entry name" value="CHU_C"/>
    <property type="match status" value="1"/>
</dbReference>
<dbReference type="AlphaFoldDB" id="A0A840KB53"/>
<dbReference type="Proteomes" id="UP000592180">
    <property type="component" value="Unassembled WGS sequence"/>
</dbReference>
<protein>
    <submittedName>
        <fullName evidence="1">Gliding motility-associated-like protein</fullName>
    </submittedName>
</protein>
<proteinExistence type="predicted"/>
<comment type="caution">
    <text evidence="1">The sequence shown here is derived from an EMBL/GenBank/DDBJ whole genome shotgun (WGS) entry which is preliminary data.</text>
</comment>
<dbReference type="EMBL" id="JACHLE010000002">
    <property type="protein sequence ID" value="MBB4806649.1"/>
    <property type="molecule type" value="Genomic_DNA"/>
</dbReference>
<sequence>MTQLYYSQSDCTSAIPVCGNTGLSYTPTGPGNVAEDLMGCLSDDENFSVWYTFTIATSGTLTFTIDPNDNGDDYDFGVYGPNQTCGSLSPPVRCNFSGTPGNTGLVTTLTGTATNGPFSAYMDVVAGETYYLVVDNYSNSPNGFSLAWGGTATLTSAFTDPALAPHPFITPGVPAANPNDPNEILKCALPMQFDFTTLTSGILNGNVNFTVTYHNTPNDAITGNSPLTITTVDGTTIYYFRIKYQDPTNPNNAANGCFQTGKFKFRQGNIVAQDAIVYACNNNGAGTATFDLTSANVFLGASTKKYYATLSDMNAGVEITNPSSYTSIEKNVYVRVTSTEGCTDDAVITLTFHPVVVVRDAVLESCYIESNITTAAFDLNIADVSSQSGITKKFYKTYNDALNLTNEIVGSTAYIATTSEVYVRVISANGCFAISKISLKVLPPVKSSVLKDQTICMEDRTTLDAGPGFTSYEWSTGATTQSISGMGVGSYWVKLQTGKCFTMQEVKIHPSQQPVIASVDIANNTITVNVSGGKAPYKYSQDGIIWQDSNVFTGLIRGENKVFVKDDYDCTPIEVQVTVPNLLNAITPNGDNVNDVIDYSALAYKKNLVFVVFDRYGNKLYQADKLRNFKWDGTAFGKKIITGTYWYTITWNENDKNNTQTQYSGWVLVKNKE</sequence>
<evidence type="ECO:0000313" key="2">
    <source>
        <dbReference type="Proteomes" id="UP000592180"/>
    </source>
</evidence>
<keyword evidence="2" id="KW-1185">Reference proteome</keyword>